<reference evidence="1 2" key="1">
    <citation type="submission" date="2020-08" db="EMBL/GenBank/DDBJ databases">
        <title>Cohnella phylogeny.</title>
        <authorList>
            <person name="Dunlap C."/>
        </authorList>
    </citation>
    <scope>NUCLEOTIDE SEQUENCE [LARGE SCALE GENOMIC DNA]</scope>
    <source>
        <strain evidence="1 2">DSM 25239</strain>
    </source>
</reference>
<dbReference type="EMBL" id="JACJVR010000041">
    <property type="protein sequence ID" value="MBB6691867.1"/>
    <property type="molecule type" value="Genomic_DNA"/>
</dbReference>
<accession>A0A841TTR8</accession>
<dbReference type="InterPro" id="IPR027417">
    <property type="entry name" value="P-loop_NTPase"/>
</dbReference>
<keyword evidence="2" id="KW-1185">Reference proteome</keyword>
<evidence type="ECO:0000313" key="1">
    <source>
        <dbReference type="EMBL" id="MBB6691867.1"/>
    </source>
</evidence>
<dbReference type="Gene3D" id="3.40.50.300">
    <property type="entry name" value="P-loop containing nucleotide triphosphate hydrolases"/>
    <property type="match status" value="1"/>
</dbReference>
<gene>
    <name evidence="1" type="ORF">H7B90_10705</name>
</gene>
<protein>
    <submittedName>
        <fullName evidence="1">AAA family ATPase</fullName>
    </submittedName>
</protein>
<proteinExistence type="predicted"/>
<dbReference type="Proteomes" id="UP000553776">
    <property type="component" value="Unassembled WGS sequence"/>
</dbReference>
<evidence type="ECO:0000313" key="2">
    <source>
        <dbReference type="Proteomes" id="UP000553776"/>
    </source>
</evidence>
<comment type="caution">
    <text evidence="1">The sequence shown here is derived from an EMBL/GenBank/DDBJ whole genome shotgun (WGS) entry which is preliminary data.</text>
</comment>
<name>A0A841TTR8_9BACL</name>
<dbReference type="RefSeq" id="WP_185135859.1">
    <property type="nucleotide sequence ID" value="NZ_JACJVR010000041.1"/>
</dbReference>
<sequence length="167" mass="18673">MTYPLFIVTGYSGSGKSTTSRVLGRLMPDFDVFDMDMIVHEQDFQTACNHWIRIAYSVALCGRGTILFGPVPSPYNVAACDRIRHFDPIHYLILNCSDEARTRRLTERGGWTPAGIHHTNLAAAEMIRAARHSVPPIPVVDTTNTPPQLAAEAIREWALARWQGRLV</sequence>
<organism evidence="1 2">
    <name type="scientific">Cohnella xylanilytica</name>
    <dbReference type="NCBI Taxonomy" id="557555"/>
    <lineage>
        <taxon>Bacteria</taxon>
        <taxon>Bacillati</taxon>
        <taxon>Bacillota</taxon>
        <taxon>Bacilli</taxon>
        <taxon>Bacillales</taxon>
        <taxon>Paenibacillaceae</taxon>
        <taxon>Cohnella</taxon>
    </lineage>
</organism>
<dbReference type="AlphaFoldDB" id="A0A841TTR8"/>
<dbReference type="SUPFAM" id="SSF52540">
    <property type="entry name" value="P-loop containing nucleoside triphosphate hydrolases"/>
    <property type="match status" value="1"/>
</dbReference>